<keyword evidence="5" id="KW-1185">Reference proteome</keyword>
<keyword evidence="2" id="KW-0560">Oxidoreductase</keyword>
<dbReference type="Proteomes" id="UP000643525">
    <property type="component" value="Unassembled WGS sequence"/>
</dbReference>
<reference evidence="4 5" key="1">
    <citation type="submission" date="2020-10" db="EMBL/GenBank/DDBJ databases">
        <title>Sequencing the genomes of 1000 actinobacteria strains.</title>
        <authorList>
            <person name="Klenk H.-P."/>
        </authorList>
    </citation>
    <scope>NUCLEOTIDE SEQUENCE [LARGE SCALE GENOMIC DNA]</scope>
    <source>
        <strain evidence="4 5">DSM 15666</strain>
    </source>
</reference>
<evidence type="ECO:0000313" key="4">
    <source>
        <dbReference type="EMBL" id="MBE1525534.1"/>
    </source>
</evidence>
<dbReference type="Gene3D" id="2.30.110.10">
    <property type="entry name" value="Electron Transport, Fmn-binding Protein, Chain A"/>
    <property type="match status" value="1"/>
</dbReference>
<evidence type="ECO:0000259" key="3">
    <source>
        <dbReference type="SMART" id="SM00903"/>
    </source>
</evidence>
<evidence type="ECO:0000256" key="2">
    <source>
        <dbReference type="ARBA" id="ARBA00023002"/>
    </source>
</evidence>
<dbReference type="InterPro" id="IPR002563">
    <property type="entry name" value="Flavin_Rdtase-like_dom"/>
</dbReference>
<evidence type="ECO:0000256" key="1">
    <source>
        <dbReference type="ARBA" id="ARBA00008898"/>
    </source>
</evidence>
<dbReference type="EMBL" id="JADBED010000002">
    <property type="protein sequence ID" value="MBE1525534.1"/>
    <property type="molecule type" value="Genomic_DNA"/>
</dbReference>
<comment type="similarity">
    <text evidence="1">Belongs to the non-flavoprotein flavin reductase family.</text>
</comment>
<proteinExistence type="inferred from homology"/>
<dbReference type="PANTHER" id="PTHR30466:SF11">
    <property type="entry name" value="FLAVIN-DEPENDENT MONOOXYGENASE, REDUCTASE SUBUNIT HSAB"/>
    <property type="match status" value="1"/>
</dbReference>
<dbReference type="InterPro" id="IPR012349">
    <property type="entry name" value="Split_barrel_FMN-bd"/>
</dbReference>
<dbReference type="SMART" id="SM00903">
    <property type="entry name" value="Flavin_Reduct"/>
    <property type="match status" value="1"/>
</dbReference>
<name>A0ABR9JHZ4_9MICC</name>
<dbReference type="SUPFAM" id="SSF50475">
    <property type="entry name" value="FMN-binding split barrel"/>
    <property type="match status" value="1"/>
</dbReference>
<protein>
    <submittedName>
        <fullName evidence="4">Flavin reductase (DIM6/NTAB) family NADH-FMN oxidoreductase RutF</fullName>
    </submittedName>
</protein>
<feature type="domain" description="Flavin reductase like" evidence="3">
    <location>
        <begin position="1"/>
        <end position="122"/>
    </location>
</feature>
<dbReference type="PANTHER" id="PTHR30466">
    <property type="entry name" value="FLAVIN REDUCTASE"/>
    <property type="match status" value="1"/>
</dbReference>
<dbReference type="Pfam" id="PF01613">
    <property type="entry name" value="Flavin_Reduct"/>
    <property type="match status" value="1"/>
</dbReference>
<sequence>MALSDSPPSLLISFMTTSNTLKQIRRSGEFGVNAMGLGGESAVRRFATKAEDKFAGVLWHSPGGDTGYSGAMLSEGVFGYAHCRVENVIEVGDHALVVGHIDDILPGDVSTPLLYAQRAMWFPQAVPMEMAR</sequence>
<organism evidence="4 5">
    <name type="scientific">Nesterenkonia lutea</name>
    <dbReference type="NCBI Taxonomy" id="272919"/>
    <lineage>
        <taxon>Bacteria</taxon>
        <taxon>Bacillati</taxon>
        <taxon>Actinomycetota</taxon>
        <taxon>Actinomycetes</taxon>
        <taxon>Micrococcales</taxon>
        <taxon>Micrococcaceae</taxon>
        <taxon>Nesterenkonia</taxon>
    </lineage>
</organism>
<dbReference type="InterPro" id="IPR050268">
    <property type="entry name" value="NADH-dep_flavin_reductase"/>
</dbReference>
<accession>A0ABR9JHZ4</accession>
<gene>
    <name evidence="4" type="ORF">H4W27_002708</name>
</gene>
<evidence type="ECO:0000313" key="5">
    <source>
        <dbReference type="Proteomes" id="UP000643525"/>
    </source>
</evidence>
<comment type="caution">
    <text evidence="4">The sequence shown here is derived from an EMBL/GenBank/DDBJ whole genome shotgun (WGS) entry which is preliminary data.</text>
</comment>